<accession>A0AA88HK35</accession>
<comment type="caution">
    <text evidence="3">The sequence shown here is derived from an EMBL/GenBank/DDBJ whole genome shotgun (WGS) entry which is preliminary data.</text>
</comment>
<feature type="region of interest" description="Disordered" evidence="2">
    <location>
        <begin position="2401"/>
        <end position="2421"/>
    </location>
</feature>
<feature type="coiled-coil region" evidence="1">
    <location>
        <begin position="171"/>
        <end position="237"/>
    </location>
</feature>
<proteinExistence type="predicted"/>
<feature type="coiled-coil region" evidence="1">
    <location>
        <begin position="1783"/>
        <end position="1985"/>
    </location>
</feature>
<dbReference type="Proteomes" id="UP001187531">
    <property type="component" value="Unassembled WGS sequence"/>
</dbReference>
<feature type="coiled-coil region" evidence="1">
    <location>
        <begin position="49"/>
        <end position="123"/>
    </location>
</feature>
<feature type="coiled-coil region" evidence="1">
    <location>
        <begin position="678"/>
        <end position="796"/>
    </location>
</feature>
<feature type="coiled-coil region" evidence="1">
    <location>
        <begin position="295"/>
        <end position="559"/>
    </location>
</feature>
<feature type="coiled-coil region" evidence="1">
    <location>
        <begin position="1084"/>
        <end position="1740"/>
    </location>
</feature>
<feature type="region of interest" description="Disordered" evidence="2">
    <location>
        <begin position="2452"/>
        <end position="2548"/>
    </location>
</feature>
<evidence type="ECO:0000256" key="2">
    <source>
        <dbReference type="SAM" id="MobiDB-lite"/>
    </source>
</evidence>
<name>A0AA88HK35_ARTSF</name>
<dbReference type="PANTHER" id="PTHR23159:SF31">
    <property type="entry name" value="CENTROSOME-ASSOCIATED PROTEIN CEP250 ISOFORM X1"/>
    <property type="match status" value="1"/>
</dbReference>
<organism evidence="3 4">
    <name type="scientific">Artemia franciscana</name>
    <name type="common">Brine shrimp</name>
    <name type="synonym">Artemia sanfranciscana</name>
    <dbReference type="NCBI Taxonomy" id="6661"/>
    <lineage>
        <taxon>Eukaryota</taxon>
        <taxon>Metazoa</taxon>
        <taxon>Ecdysozoa</taxon>
        <taxon>Arthropoda</taxon>
        <taxon>Crustacea</taxon>
        <taxon>Branchiopoda</taxon>
        <taxon>Anostraca</taxon>
        <taxon>Artemiidae</taxon>
        <taxon>Artemia</taxon>
    </lineage>
</organism>
<feature type="coiled-coil region" evidence="1">
    <location>
        <begin position="2328"/>
        <end position="2355"/>
    </location>
</feature>
<gene>
    <name evidence="3" type="ORF">QYM36_014760</name>
</gene>
<keyword evidence="1" id="KW-0175">Coiled coil</keyword>
<dbReference type="PANTHER" id="PTHR23159">
    <property type="entry name" value="CENTROSOMAL PROTEIN 2"/>
    <property type="match status" value="1"/>
</dbReference>
<evidence type="ECO:0000313" key="4">
    <source>
        <dbReference type="Proteomes" id="UP001187531"/>
    </source>
</evidence>
<keyword evidence="4" id="KW-1185">Reference proteome</keyword>
<evidence type="ECO:0000313" key="3">
    <source>
        <dbReference type="EMBL" id="KAK2706832.1"/>
    </source>
</evidence>
<evidence type="ECO:0000256" key="1">
    <source>
        <dbReference type="SAM" id="Coils"/>
    </source>
</evidence>
<reference evidence="3" key="1">
    <citation type="submission" date="2023-07" db="EMBL/GenBank/DDBJ databases">
        <title>Chromosome-level genome assembly of Artemia franciscana.</title>
        <authorList>
            <person name="Jo E."/>
        </authorList>
    </citation>
    <scope>NUCLEOTIDE SEQUENCE</scope>
    <source>
        <tissue evidence="3">Whole body</tissue>
    </source>
</reference>
<feature type="compositionally biased region" description="Basic and acidic residues" evidence="2">
    <location>
        <begin position="2403"/>
        <end position="2414"/>
    </location>
</feature>
<dbReference type="EMBL" id="JAVRJZ010000019">
    <property type="protein sequence ID" value="KAK2706832.1"/>
    <property type="molecule type" value="Genomic_DNA"/>
</dbReference>
<feature type="coiled-coil region" evidence="1">
    <location>
        <begin position="2034"/>
        <end position="2297"/>
    </location>
</feature>
<protein>
    <submittedName>
        <fullName evidence="3">Uncharacterized protein</fullName>
    </submittedName>
</protein>
<feature type="coiled-coil region" evidence="1">
    <location>
        <begin position="591"/>
        <end position="632"/>
    </location>
</feature>
<feature type="coiled-coil region" evidence="1">
    <location>
        <begin position="976"/>
        <end position="1017"/>
    </location>
</feature>
<sequence length="2548" mass="293242">MERANRRKTWCPSSSKNLKRLSFELPRADRSLNIQTPTSLHEECKCLCLDLASEEIQSLEKNNDDLEQVVNDLQLQIDWERERNSRVMTSLQEETIKPLVTENTDLKKTVKEAEVKLTILEKEKNDQCIGFEIAKHNMERQIMELRASLEEAWGSSKSEQAPTGKELQLKLVLLQEEHKATNEKLANQESTYKTDIESLRNQLSVKESQILEEIAARQSAEALTKQLQLELQGYTERISSASRGTKRISCSPIREDTSVNKSLKQVQKKLKLEDSFDESILSNLEEDKNFEHFPCNELEQLKEELEAQKELLKQQIEEKEKTEKLIKDLNEDLNLQKAVETKLKETFCNELEQLKEELKAQKELLKQQIEEQDLSLHKAVETKLKETLEAVSDEYEKLRSEIKSREARIELLTEANKELNENLRNMKEDNEHRETTQDKLRTDIELFEQEKLMYKNRLSALEKEKKELEQKIEGLTEEMKISESEKNTLRLSMENYQTEIKYLKESVDDHASVVAKMQRDLDKHQNDKLNLEIRIDSLESELNKRQKEIENLLESLEMEKNGTLSLKQLLETANIEKKESEGSMEQHILKSTQLQQDIDSLLCEKSNFEAKLKLLETEEIEKQKKIEALLKELEVERDHVSKLQFEKNDILEIKKSLETMSTEKQTLEKLIEDQDLVVSSLKKDIDLLQCQKEQLEKEKGALQCEQKETQKRVDLLQCQKEQLEKEKGALQCEQKETQKRVDLLQCQKEQLEKEKGALQCEQQETQKIVDLLQCQKEQLEKEKGALQCEQQETQKRVELLLEDLEIERTDSGVICQELEELRLETDKMKDDLADKGMPANGESHRGADGEDKLEAVTAERDSLFTQLSEMMHKLQSLQEIKDKDDDIYNERSMGNLSSTPARKPIGLFMKRKVEDTSMAGLGVSFLDDDKSFSVIEATSFSIAETLSSNEIEVVKNQLAVLQGVIKEDQEKYNLTIQEKEDIIHAFSDKIVDLENNLLDLKNLYEESKSQIKILESDTKTISHEKDVLTKQLIEKTSLVVEISEEIKNTKTSSESLTKLAQDRLTEIENLKKEIGLTHCQFEGTVEFKERINTLQEELKSAKEASDVAVCLVADYETKIKELQQEKEMSEEYKKIIQEKEDAIYNLSSKLANLEKTLLDSKNRYEESKIQIEVLESDIKTISHEKDVLEKHLNEKTKLVVEISEEIKNTKRSSESLTKLAENRLIEIENLKKEVALTHCQFEETVELKERINALQEELKSAQEKASDEAICLAGDYITKIKELQQEKEMSEEYKKIIQEKEDAIYTLSSKLADFEKTLLDSKNHYEESKSQIEVLESDIKTISHEKDVLEKHLNEKTRLFVEISEEIKNTKISSESLTKLAEDRLTEIENLKKEIARTHCHFEETKDLKERINTLKEELVSTKQASDTAMCLVADYETEIDEVKQSYEKEMSEKTSRINLLEDLTKKLEDEVKSYTEKLISRNEEVKCLQLSLESLKRTNESNQSAMEEVDELQSKLNERTCDIKVLEVNINALQSKLDEAYSDKDVATKNHQQIIEEEQEKSREAMAKIAELEGYVSSLQTEIRDLGIHKEGLEEELKTLRDNLNEKEGLINEQKMLLASLNGHISELEANQTVLNEQVREIELLKNSLNETTAQLSEARANIKDDVKNEELKICLANLKNEVKESINHLKIQISDMEGQLQVQISSAENEKEKLNEAISKGNEEILSLRKELTAIQDEKEQELLRFIELEKGFQTKLDAKIAEAESLQVKIGELTVKNCQFQELTKTLEETTTLYKALQDDKTELIIKVEKLQSKLTESNSSAIEMRKTIEEKLAAITSLSEERKMLATENDQLKSQISDKTSIVEQLKKTLEETRNELKTVESDMNSKLKEVENLSRHHADEINKKENELAQVTKEKEVVEDLLASTKEEIQLLKSSQDLFASQNDAVREVKEQLLEKEKELANLQKEHDALRLSHSNLEVEVTTFRQSSNSAEEIISNQRKDIADLKLKMAEFDQVQDLLTDSALKITELEEKMTMVANTEYELKHLRNEYATLETQRESALCALKEANLALEIKSKVEEQCAAYKAQLDSACSQIQELENQVKGVEKLKSEVNELKLEKAEHANSIATLNKNLDDFKARYTSIMNEHQTVLKEKMEIGTQLAEAEYKLSGLQEKLISLENRHGQQVKENKELLAELQSLKAAVKDLESRAPVSQPNFDVEWALIKESSSEKDVLLKETDQLRLKLQELETARNTDHVKEELMEKLEESQKELEEANAKVINLTAQVNSLEDFLKKNEKRVEFATFSEYKAVKHCLGAIGKTEVILLERCMKKMEKELELLKVQKKELESKVMKNASIAEHYKSKVIEYRNKYYIEVGQPEKVVSLTTLHQPQLNAIQEESREESGRESVAEMQSTSKKVIPIEETKAVEKPIVKTEQSVKKIKIEEDIVPSKPAPPNNSAVEGKTAETEVPRTPLGKVNSPRKNPPSMRLETVPGTSASSAGRLPEPKSEKPGKVQPPVRGRVTRSTTRKLGDEDMPDNCKQQ</sequence>